<evidence type="ECO:0000313" key="2">
    <source>
        <dbReference type="Proteomes" id="UP000266673"/>
    </source>
</evidence>
<sequence length="236" mass="27264">MAVIPGGLTSKMQPLDVAINKSFKSKKNIDPILIQKSFKCCSISNVRDSSKDHLIFDYDQLIVNNKLQNTNYVFKNEEEEANSIYNGEGSSMNQMLDNETQFDNDSDNSEENKIDNYEKESLEEWFMWQFMVIIEMIYIFAVSYYATYGSLIFYNINFKGIAFQNLKGTLYPCVGLYWQGQAIEVNFVTTSNDIGDESLKKKWIEAFNKCNNVTNTYTLKDLKNSLKINQDTALKF</sequence>
<protein>
    <submittedName>
        <fullName evidence="1">Uncharacterized protein</fullName>
    </submittedName>
</protein>
<accession>A0A397VZG4</accession>
<comment type="caution">
    <text evidence="1">The sequence shown here is derived from an EMBL/GenBank/DDBJ whole genome shotgun (WGS) entry which is preliminary data.</text>
</comment>
<organism evidence="1 2">
    <name type="scientific">Gigaspora rosea</name>
    <dbReference type="NCBI Taxonomy" id="44941"/>
    <lineage>
        <taxon>Eukaryota</taxon>
        <taxon>Fungi</taxon>
        <taxon>Fungi incertae sedis</taxon>
        <taxon>Mucoromycota</taxon>
        <taxon>Glomeromycotina</taxon>
        <taxon>Glomeromycetes</taxon>
        <taxon>Diversisporales</taxon>
        <taxon>Gigasporaceae</taxon>
        <taxon>Gigaspora</taxon>
    </lineage>
</organism>
<keyword evidence="2" id="KW-1185">Reference proteome</keyword>
<dbReference type="EMBL" id="QKWP01000137">
    <property type="protein sequence ID" value="RIB26409.1"/>
    <property type="molecule type" value="Genomic_DNA"/>
</dbReference>
<dbReference type="AlphaFoldDB" id="A0A397VZG4"/>
<dbReference type="InterPro" id="IPR043136">
    <property type="entry name" value="B30.2/SPRY_sf"/>
</dbReference>
<proteinExistence type="predicted"/>
<name>A0A397VZG4_9GLOM</name>
<gene>
    <name evidence="1" type="ORF">C2G38_2163489</name>
</gene>
<reference evidence="1 2" key="1">
    <citation type="submission" date="2018-06" db="EMBL/GenBank/DDBJ databases">
        <title>Comparative genomics reveals the genomic features of Rhizophagus irregularis, R. cerebriforme, R. diaphanum and Gigaspora rosea, and their symbiotic lifestyle signature.</title>
        <authorList>
            <person name="Morin E."/>
            <person name="San Clemente H."/>
            <person name="Chen E.C.H."/>
            <person name="De La Providencia I."/>
            <person name="Hainaut M."/>
            <person name="Kuo A."/>
            <person name="Kohler A."/>
            <person name="Murat C."/>
            <person name="Tang N."/>
            <person name="Roy S."/>
            <person name="Loubradou J."/>
            <person name="Henrissat B."/>
            <person name="Grigoriev I.V."/>
            <person name="Corradi N."/>
            <person name="Roux C."/>
            <person name="Martin F.M."/>
        </authorList>
    </citation>
    <scope>NUCLEOTIDE SEQUENCE [LARGE SCALE GENOMIC DNA]</scope>
    <source>
        <strain evidence="1 2">DAOM 194757</strain>
    </source>
</reference>
<dbReference type="Gene3D" id="2.60.120.920">
    <property type="match status" value="1"/>
</dbReference>
<evidence type="ECO:0000313" key="1">
    <source>
        <dbReference type="EMBL" id="RIB26409.1"/>
    </source>
</evidence>
<dbReference type="OrthoDB" id="2425962at2759"/>
<dbReference type="Proteomes" id="UP000266673">
    <property type="component" value="Unassembled WGS sequence"/>
</dbReference>